<dbReference type="EMBL" id="CAADRA010007005">
    <property type="protein sequence ID" value="VFT98169.1"/>
    <property type="molecule type" value="Genomic_DNA"/>
</dbReference>
<sequence length="147" mass="17254">MVDLTKMHKTGFLYKKSSGRGVLRQHIWKRRHVDCTRTELKYFDSERDESPRGSLDLTICRVRDVHVMPDMEANAGKSASPKWHVAIQTPDQRFDFAADTEVEMLEWVALLRAIFDANERYLLHQDNFSDESRSFALRHLKRLDTNC</sequence>
<dbReference type="PANTHER" id="PTHR14336:SF8">
    <property type="entry name" value="PROTEIN OPY1"/>
    <property type="match status" value="1"/>
</dbReference>
<dbReference type="AlphaFoldDB" id="A0A485LJR9"/>
<gene>
    <name evidence="3" type="primary">Aste57867_21499</name>
    <name evidence="2" type="ORF">As57867_021430</name>
    <name evidence="3" type="ORF">ASTE57867_21499</name>
</gene>
<dbReference type="Proteomes" id="UP000332933">
    <property type="component" value="Unassembled WGS sequence"/>
</dbReference>
<name>A0A485LJR9_9STRA</name>
<evidence type="ECO:0000259" key="1">
    <source>
        <dbReference type="PROSITE" id="PS50003"/>
    </source>
</evidence>
<evidence type="ECO:0000313" key="2">
    <source>
        <dbReference type="EMBL" id="KAF0686657.1"/>
    </source>
</evidence>
<dbReference type="PROSITE" id="PS50003">
    <property type="entry name" value="PH_DOMAIN"/>
    <property type="match status" value="1"/>
</dbReference>
<dbReference type="SUPFAM" id="SSF50729">
    <property type="entry name" value="PH domain-like"/>
    <property type="match status" value="1"/>
</dbReference>
<protein>
    <submittedName>
        <fullName evidence="3">Aste57867_21499 protein</fullName>
    </submittedName>
</protein>
<dbReference type="SMART" id="SM00233">
    <property type="entry name" value="PH"/>
    <property type="match status" value="1"/>
</dbReference>
<dbReference type="OrthoDB" id="73919at2759"/>
<organism evidence="3 4">
    <name type="scientific">Aphanomyces stellatus</name>
    <dbReference type="NCBI Taxonomy" id="120398"/>
    <lineage>
        <taxon>Eukaryota</taxon>
        <taxon>Sar</taxon>
        <taxon>Stramenopiles</taxon>
        <taxon>Oomycota</taxon>
        <taxon>Saprolegniomycetes</taxon>
        <taxon>Saprolegniales</taxon>
        <taxon>Verrucalvaceae</taxon>
        <taxon>Aphanomyces</taxon>
    </lineage>
</organism>
<feature type="domain" description="PH" evidence="1">
    <location>
        <begin position="6"/>
        <end position="116"/>
    </location>
</feature>
<reference evidence="2" key="2">
    <citation type="submission" date="2019-06" db="EMBL/GenBank/DDBJ databases">
        <title>Genomics analysis of Aphanomyces spp. identifies a new class of oomycete effector associated with host adaptation.</title>
        <authorList>
            <person name="Gaulin E."/>
        </authorList>
    </citation>
    <scope>NUCLEOTIDE SEQUENCE</scope>
    <source>
        <strain evidence="2">CBS 578.67</strain>
    </source>
</reference>
<dbReference type="EMBL" id="VJMH01006979">
    <property type="protein sequence ID" value="KAF0686657.1"/>
    <property type="molecule type" value="Genomic_DNA"/>
</dbReference>
<dbReference type="Pfam" id="PF00169">
    <property type="entry name" value="PH"/>
    <property type="match status" value="1"/>
</dbReference>
<reference evidence="3 4" key="1">
    <citation type="submission" date="2019-03" db="EMBL/GenBank/DDBJ databases">
        <authorList>
            <person name="Gaulin E."/>
            <person name="Dumas B."/>
        </authorList>
    </citation>
    <scope>NUCLEOTIDE SEQUENCE [LARGE SCALE GENOMIC DNA]</scope>
    <source>
        <strain evidence="3">CBS 568.67</strain>
    </source>
</reference>
<evidence type="ECO:0000313" key="3">
    <source>
        <dbReference type="EMBL" id="VFT98169.1"/>
    </source>
</evidence>
<evidence type="ECO:0000313" key="4">
    <source>
        <dbReference type="Proteomes" id="UP000332933"/>
    </source>
</evidence>
<keyword evidence="4" id="KW-1185">Reference proteome</keyword>
<dbReference type="Gene3D" id="2.30.29.30">
    <property type="entry name" value="Pleckstrin-homology domain (PH domain)/Phosphotyrosine-binding domain (PTB)"/>
    <property type="match status" value="1"/>
</dbReference>
<dbReference type="InterPro" id="IPR051707">
    <property type="entry name" value="PI-Interact_SigTrans_Reg"/>
</dbReference>
<proteinExistence type="predicted"/>
<accession>A0A485LJR9</accession>
<dbReference type="InterPro" id="IPR001849">
    <property type="entry name" value="PH_domain"/>
</dbReference>
<dbReference type="InterPro" id="IPR011993">
    <property type="entry name" value="PH-like_dom_sf"/>
</dbReference>
<dbReference type="PANTHER" id="PTHR14336">
    <property type="entry name" value="TANDEM PH DOMAIN CONTAINING PROTEIN"/>
    <property type="match status" value="1"/>
</dbReference>